<dbReference type="PATRIC" id="fig|1107311.5.peg.62"/>
<protein>
    <recommendedName>
        <fullName evidence="1">Type I restriction enzyme R protein N-terminal domain-containing protein</fullName>
    </recommendedName>
</protein>
<gene>
    <name evidence="2" type="ORF">Q767_00305</name>
</gene>
<evidence type="ECO:0000313" key="2">
    <source>
        <dbReference type="EMBL" id="KGO97081.1"/>
    </source>
</evidence>
<reference evidence="2 3" key="2">
    <citation type="journal article" date="2015" name="Stand. Genomic Sci.">
        <title>High quality draft genomic sequence of Flavobacterium enshiense DK69(T) and comparison among Flavobacterium genomes.</title>
        <authorList>
            <person name="Zeng Z."/>
            <person name="Chen C."/>
            <person name="Du H."/>
            <person name="Wang G."/>
            <person name="Li M."/>
        </authorList>
    </citation>
    <scope>NUCLEOTIDE SEQUENCE [LARGE SCALE GENOMIC DNA]</scope>
    <source>
        <strain evidence="2 3">DK69</strain>
    </source>
</reference>
<dbReference type="eggNOG" id="COG4748">
    <property type="taxonomic scope" value="Bacteria"/>
</dbReference>
<dbReference type="AlphaFoldDB" id="A0A0A2MZN4"/>
<dbReference type="EMBL" id="JRLZ01000001">
    <property type="protein sequence ID" value="KGO97081.1"/>
    <property type="molecule type" value="Genomic_DNA"/>
</dbReference>
<name>A0A0A2MZN4_9FLAO</name>
<dbReference type="InterPro" id="IPR029464">
    <property type="entry name" value="HSDR_N"/>
</dbReference>
<organism evidence="2 3">
    <name type="scientific">Flavobacterium enshiense DK69</name>
    <dbReference type="NCBI Taxonomy" id="1107311"/>
    <lineage>
        <taxon>Bacteria</taxon>
        <taxon>Pseudomonadati</taxon>
        <taxon>Bacteroidota</taxon>
        <taxon>Flavobacteriia</taxon>
        <taxon>Flavobacteriales</taxon>
        <taxon>Flavobacteriaceae</taxon>
        <taxon>Flavobacterium</taxon>
    </lineage>
</organism>
<sequence>MTANVKNIKMNKEKWEEICFLLSESIVTAISESDFEQNIIQALRVLNWKAYSGDFQIRPSFHIGASNRITPDIVINSPEKRNLFVIEIKQPNIQLNTKFQQQLFSYMRQLKLEYGVLIGQEIQIFYDGDLTEHEDPVLLETIEFEKESEKGVKFVELFSKENFSYDSLKIFTQNSLDKINRGTEQKILWEKILSPDYELKVLELIKLDFLNKYDGEIIDNVLQGLSVNITAKNTTENGIPKIQENIYKQFESKNTKDHTRYIINGMGTKLAKNRFVLEFIRAFLKENPLDFRSLKNVFRDEYQGSTGVINKLELVETKYANKSNKRHFTGNEDILTSSDNVKFVVSTEWGKGNIENIVDLARKKGFKIEEV</sequence>
<keyword evidence="3" id="KW-1185">Reference proteome</keyword>
<dbReference type="Pfam" id="PF13588">
    <property type="entry name" value="HSDR_N_2"/>
    <property type="match status" value="1"/>
</dbReference>
<reference evidence="3" key="1">
    <citation type="submission" date="2013-09" db="EMBL/GenBank/DDBJ databases">
        <authorList>
            <person name="Zeng Z."/>
            <person name="Chen C."/>
        </authorList>
    </citation>
    <scope>NUCLEOTIDE SEQUENCE [LARGE SCALE GENOMIC DNA]</scope>
    <source>
        <strain evidence="3">DK69</strain>
    </source>
</reference>
<evidence type="ECO:0000313" key="3">
    <source>
        <dbReference type="Proteomes" id="UP000030149"/>
    </source>
</evidence>
<feature type="domain" description="Type I restriction enzyme R protein N-terminal" evidence="1">
    <location>
        <begin position="63"/>
        <end position="117"/>
    </location>
</feature>
<comment type="caution">
    <text evidence="2">The sequence shown here is derived from an EMBL/GenBank/DDBJ whole genome shotgun (WGS) entry which is preliminary data.</text>
</comment>
<dbReference type="STRING" id="1107311.Q767_00305"/>
<evidence type="ECO:0000259" key="1">
    <source>
        <dbReference type="Pfam" id="PF13588"/>
    </source>
</evidence>
<proteinExistence type="predicted"/>
<accession>A0A0A2MZN4</accession>
<dbReference type="Proteomes" id="UP000030149">
    <property type="component" value="Unassembled WGS sequence"/>
</dbReference>